<protein>
    <recommendedName>
        <fullName evidence="3">Lipoprotein</fullName>
    </recommendedName>
</protein>
<dbReference type="RefSeq" id="WP_323298240.1">
    <property type="nucleotide sequence ID" value="NZ_JAYFUM010000023.1"/>
</dbReference>
<organism evidence="1 2">
    <name type="scientific">Arcicella rigui</name>
    <dbReference type="NCBI Taxonomy" id="797020"/>
    <lineage>
        <taxon>Bacteria</taxon>
        <taxon>Pseudomonadati</taxon>
        <taxon>Bacteroidota</taxon>
        <taxon>Cytophagia</taxon>
        <taxon>Cytophagales</taxon>
        <taxon>Flectobacillaceae</taxon>
        <taxon>Arcicella</taxon>
    </lineage>
</organism>
<dbReference type="PROSITE" id="PS51257">
    <property type="entry name" value="PROKAR_LIPOPROTEIN"/>
    <property type="match status" value="1"/>
</dbReference>
<name>A0ABU5QEW7_9BACT</name>
<reference evidence="1 2" key="1">
    <citation type="submission" date="2023-12" db="EMBL/GenBank/DDBJ databases">
        <title>Novel species of the genus Arcicella isolated from rivers.</title>
        <authorList>
            <person name="Lu H."/>
        </authorList>
    </citation>
    <scope>NUCLEOTIDE SEQUENCE [LARGE SCALE GENOMIC DNA]</scope>
    <source>
        <strain evidence="1 2">KCTC 23307</strain>
    </source>
</reference>
<gene>
    <name evidence="1" type="ORF">VB248_18185</name>
</gene>
<dbReference type="EMBL" id="JAYFUM010000023">
    <property type="protein sequence ID" value="MEA5141087.1"/>
    <property type="molecule type" value="Genomic_DNA"/>
</dbReference>
<dbReference type="Proteomes" id="UP001302949">
    <property type="component" value="Unassembled WGS sequence"/>
</dbReference>
<evidence type="ECO:0000313" key="2">
    <source>
        <dbReference type="Proteomes" id="UP001302949"/>
    </source>
</evidence>
<accession>A0ABU5QEW7</accession>
<evidence type="ECO:0008006" key="3">
    <source>
        <dbReference type="Google" id="ProtNLM"/>
    </source>
</evidence>
<sequence length="188" mass="21403">MRKTIIFFVLACLPILIILSCKTDKQTSQNTTKQLYDSVVVYLYDGFMGQEIVDSTRHLDSTVVTQLNLNSSQITELSALISQKRLAKSDSLCEEAACCSPHHGIVFYKNQKPSQWMSICFDCNCMNSTIQTEICPTYLVDFFKSLHLKVGNKELIPEHFGMFDPQGDIRKINRAKYGSSYDSLRHNL</sequence>
<comment type="caution">
    <text evidence="1">The sequence shown here is derived from an EMBL/GenBank/DDBJ whole genome shotgun (WGS) entry which is preliminary data.</text>
</comment>
<keyword evidence="2" id="KW-1185">Reference proteome</keyword>
<proteinExistence type="predicted"/>
<evidence type="ECO:0000313" key="1">
    <source>
        <dbReference type="EMBL" id="MEA5141087.1"/>
    </source>
</evidence>